<name>A0ACD5YW44_AVESA</name>
<sequence length="138" mass="15015">MEAPAEACEIGRLPEELLSAALSLTSPRDACLVAAVSRAFRAAADSDSVWACFLPRALPPLADGELAPAPQLTCKKDLFLRLSDSWMELELGEFLNEGDEDGEVSFSLMEMDAGYWKSGLVVQGIEIRRKNQGEEVLV</sequence>
<reference evidence="1" key="2">
    <citation type="submission" date="2025-09" db="UniProtKB">
        <authorList>
            <consortium name="EnsemblPlants"/>
        </authorList>
    </citation>
    <scope>IDENTIFICATION</scope>
</reference>
<proteinExistence type="predicted"/>
<evidence type="ECO:0000313" key="1">
    <source>
        <dbReference type="EnsemblPlants" id="AVESA.00010b.r2.6AG1047970.1.CDS.1"/>
    </source>
</evidence>
<dbReference type="EnsemblPlants" id="AVESA.00010b.r2.6AG1047970.1">
    <property type="protein sequence ID" value="AVESA.00010b.r2.6AG1047970.1.CDS.1"/>
    <property type="gene ID" value="AVESA.00010b.r2.6AG1047970"/>
</dbReference>
<accession>A0ACD5YW44</accession>
<organism evidence="1 2">
    <name type="scientific">Avena sativa</name>
    <name type="common">Oat</name>
    <dbReference type="NCBI Taxonomy" id="4498"/>
    <lineage>
        <taxon>Eukaryota</taxon>
        <taxon>Viridiplantae</taxon>
        <taxon>Streptophyta</taxon>
        <taxon>Embryophyta</taxon>
        <taxon>Tracheophyta</taxon>
        <taxon>Spermatophyta</taxon>
        <taxon>Magnoliopsida</taxon>
        <taxon>Liliopsida</taxon>
        <taxon>Poales</taxon>
        <taxon>Poaceae</taxon>
        <taxon>BOP clade</taxon>
        <taxon>Pooideae</taxon>
        <taxon>Poodae</taxon>
        <taxon>Poeae</taxon>
        <taxon>Poeae Chloroplast Group 1 (Aveneae type)</taxon>
        <taxon>Aveninae</taxon>
        <taxon>Avena</taxon>
    </lineage>
</organism>
<keyword evidence="2" id="KW-1185">Reference proteome</keyword>
<evidence type="ECO:0000313" key="2">
    <source>
        <dbReference type="Proteomes" id="UP001732700"/>
    </source>
</evidence>
<reference evidence="1" key="1">
    <citation type="submission" date="2021-05" db="EMBL/GenBank/DDBJ databases">
        <authorList>
            <person name="Scholz U."/>
            <person name="Mascher M."/>
            <person name="Fiebig A."/>
        </authorList>
    </citation>
    <scope>NUCLEOTIDE SEQUENCE [LARGE SCALE GENOMIC DNA]</scope>
</reference>
<protein>
    <submittedName>
        <fullName evidence="1">Uncharacterized protein</fullName>
    </submittedName>
</protein>
<dbReference type="Proteomes" id="UP001732700">
    <property type="component" value="Chromosome 6A"/>
</dbReference>